<evidence type="ECO:0000256" key="5">
    <source>
        <dbReference type="ARBA" id="ARBA00023273"/>
    </source>
</evidence>
<proteinExistence type="predicted"/>
<dbReference type="GO" id="GO:0072686">
    <property type="term" value="C:mitotic spindle"/>
    <property type="evidence" value="ECO:0007669"/>
    <property type="project" value="TreeGrafter"/>
</dbReference>
<keyword evidence="4" id="KW-0206">Cytoskeleton</keyword>
<evidence type="ECO:0000256" key="4">
    <source>
        <dbReference type="ARBA" id="ARBA00023212"/>
    </source>
</evidence>
<dbReference type="Gene3D" id="2.30.29.170">
    <property type="match status" value="1"/>
</dbReference>
<evidence type="ECO:0000259" key="6">
    <source>
        <dbReference type="Pfam" id="PF06565"/>
    </source>
</evidence>
<protein>
    <recommendedName>
        <fullName evidence="6">DM10 domain-containing protein</fullName>
    </recommendedName>
</protein>
<reference evidence="7" key="1">
    <citation type="journal article" date="2016" name="Sci. Rep.">
        <title>Molecular characterization of firefly nuptial gifts: a multi-omics approach sheds light on postcopulatory sexual selection.</title>
        <authorList>
            <person name="Al-Wathiqui N."/>
            <person name="Fallon T.R."/>
            <person name="South A."/>
            <person name="Weng J.K."/>
            <person name="Lewis S.M."/>
        </authorList>
    </citation>
    <scope>NUCLEOTIDE SEQUENCE</scope>
</reference>
<dbReference type="Pfam" id="PF06565">
    <property type="entry name" value="DM10_dom"/>
    <property type="match status" value="1"/>
</dbReference>
<keyword evidence="3" id="KW-0677">Repeat</keyword>
<organism evidence="7">
    <name type="scientific">Photinus pyralis</name>
    <name type="common">Common eastern firefly</name>
    <name type="synonym">Lampyris pyralis</name>
    <dbReference type="NCBI Taxonomy" id="7054"/>
    <lineage>
        <taxon>Eukaryota</taxon>
        <taxon>Metazoa</taxon>
        <taxon>Ecdysozoa</taxon>
        <taxon>Arthropoda</taxon>
        <taxon>Hexapoda</taxon>
        <taxon>Insecta</taxon>
        <taxon>Pterygota</taxon>
        <taxon>Neoptera</taxon>
        <taxon>Endopterygota</taxon>
        <taxon>Coleoptera</taxon>
        <taxon>Polyphaga</taxon>
        <taxon>Elateriformia</taxon>
        <taxon>Elateroidea</taxon>
        <taxon>Lampyridae</taxon>
        <taxon>Lampyrinae</taxon>
        <taxon>Photinus</taxon>
    </lineage>
</organism>
<dbReference type="GO" id="GO:0000281">
    <property type="term" value="P:mitotic cytokinesis"/>
    <property type="evidence" value="ECO:0007669"/>
    <property type="project" value="TreeGrafter"/>
</dbReference>
<dbReference type="PANTHER" id="PTHR12086:SF9">
    <property type="entry name" value="EF-HAND DOMAIN-CONTAINING PROTEIN 1"/>
    <property type="match status" value="1"/>
</dbReference>
<dbReference type="PANTHER" id="PTHR12086">
    <property type="entry name" value="EF-HAND DOMAIN C-TERMINAL CONTAINING PROTEIN"/>
    <property type="match status" value="1"/>
</dbReference>
<accession>A0A1Y1MUG1</accession>
<sequence>MSGLPKLPGYNFFDPTLTKYHLSHTFDYINGYKIPKLGSPGIGGRELDINSVAHIESNDPVRYDPSLTYGRTRSAALPQYLPHFALYDQKCLTFKAFFKQSVVESPLEYYRVRKVNIIYFLEDDTITIMEPRIRVCLRNVFITCCYIVLHRIVAWSKDVLSDEVKYPKIISGITGTGKICR</sequence>
<feature type="domain" description="DM10" evidence="6">
    <location>
        <begin position="82"/>
        <end position="134"/>
    </location>
</feature>
<comment type="subcellular location">
    <subcellularLocation>
        <location evidence="1">Cytoplasm</location>
        <location evidence="1">Cytoskeleton</location>
        <location evidence="1">Cilium axoneme</location>
    </subcellularLocation>
</comment>
<name>A0A1Y1MUG1_PHOPY</name>
<evidence type="ECO:0000256" key="3">
    <source>
        <dbReference type="ARBA" id="ARBA00022737"/>
    </source>
</evidence>
<dbReference type="EMBL" id="GEZM01023947">
    <property type="protein sequence ID" value="JAV88120.1"/>
    <property type="molecule type" value="Transcribed_RNA"/>
</dbReference>
<dbReference type="GO" id="GO:0007052">
    <property type="term" value="P:mitotic spindle organization"/>
    <property type="evidence" value="ECO:0007669"/>
    <property type="project" value="TreeGrafter"/>
</dbReference>
<evidence type="ECO:0000313" key="7">
    <source>
        <dbReference type="EMBL" id="JAV88120.1"/>
    </source>
</evidence>
<evidence type="ECO:0000256" key="2">
    <source>
        <dbReference type="ARBA" id="ARBA00022490"/>
    </source>
</evidence>
<dbReference type="GO" id="GO:0043014">
    <property type="term" value="F:alpha-tubulin binding"/>
    <property type="evidence" value="ECO:0007669"/>
    <property type="project" value="TreeGrafter"/>
</dbReference>
<keyword evidence="2" id="KW-0963">Cytoplasm</keyword>
<dbReference type="GO" id="GO:0005930">
    <property type="term" value="C:axoneme"/>
    <property type="evidence" value="ECO:0007669"/>
    <property type="project" value="UniProtKB-SubCell"/>
</dbReference>
<dbReference type="InterPro" id="IPR006602">
    <property type="entry name" value="DM10_dom"/>
</dbReference>
<evidence type="ECO:0000256" key="1">
    <source>
        <dbReference type="ARBA" id="ARBA00004430"/>
    </source>
</evidence>
<keyword evidence="5" id="KW-0966">Cell projection</keyword>
<dbReference type="AlphaFoldDB" id="A0A1Y1MUG1"/>
<dbReference type="GO" id="GO:0060285">
    <property type="term" value="P:cilium-dependent cell motility"/>
    <property type="evidence" value="ECO:0007669"/>
    <property type="project" value="TreeGrafter"/>
</dbReference>
<dbReference type="InterPro" id="IPR040193">
    <property type="entry name" value="EFHC1/EFHC2/EFHB"/>
</dbReference>